<dbReference type="CDD" id="cd13959">
    <property type="entry name" value="PT_UbiA_COQ2"/>
    <property type="match status" value="1"/>
</dbReference>
<feature type="transmembrane region" description="Helical" evidence="9">
    <location>
        <begin position="130"/>
        <end position="148"/>
    </location>
</feature>
<reference evidence="11" key="1">
    <citation type="journal article" date="2012" name="Science">
        <title>The Paleozoic origin of enzymatic lignin decomposition reconstructed from 31 fungal genomes.</title>
        <authorList>
            <person name="Floudas D."/>
            <person name="Binder M."/>
            <person name="Riley R."/>
            <person name="Barry K."/>
            <person name="Blanchette R.A."/>
            <person name="Henrissat B."/>
            <person name="Martinez A.T."/>
            <person name="Otillar R."/>
            <person name="Spatafora J.W."/>
            <person name="Yadav J.S."/>
            <person name="Aerts A."/>
            <person name="Benoit I."/>
            <person name="Boyd A."/>
            <person name="Carlson A."/>
            <person name="Copeland A."/>
            <person name="Coutinho P.M."/>
            <person name="de Vries R.P."/>
            <person name="Ferreira P."/>
            <person name="Findley K."/>
            <person name="Foster B."/>
            <person name="Gaskell J."/>
            <person name="Glotzer D."/>
            <person name="Gorecki P."/>
            <person name="Heitman J."/>
            <person name="Hesse C."/>
            <person name="Hori C."/>
            <person name="Igarashi K."/>
            <person name="Jurgens J.A."/>
            <person name="Kallen N."/>
            <person name="Kersten P."/>
            <person name="Kohler A."/>
            <person name="Kuees U."/>
            <person name="Kumar T.K.A."/>
            <person name="Kuo A."/>
            <person name="LaButti K."/>
            <person name="Larrondo L.F."/>
            <person name="Lindquist E."/>
            <person name="Ling A."/>
            <person name="Lombard V."/>
            <person name="Lucas S."/>
            <person name="Lundell T."/>
            <person name="Martin R."/>
            <person name="McLaughlin D.J."/>
            <person name="Morgenstern I."/>
            <person name="Morin E."/>
            <person name="Murat C."/>
            <person name="Nagy L.G."/>
            <person name="Nolan M."/>
            <person name="Ohm R.A."/>
            <person name="Patyshakuliyeva A."/>
            <person name="Rokas A."/>
            <person name="Ruiz-Duenas F.J."/>
            <person name="Sabat G."/>
            <person name="Salamov A."/>
            <person name="Samejima M."/>
            <person name="Schmutz J."/>
            <person name="Slot J.C."/>
            <person name="St John F."/>
            <person name="Stenlid J."/>
            <person name="Sun H."/>
            <person name="Sun S."/>
            <person name="Syed K."/>
            <person name="Tsang A."/>
            <person name="Wiebenga A."/>
            <person name="Young D."/>
            <person name="Pisabarro A."/>
            <person name="Eastwood D.C."/>
            <person name="Martin F."/>
            <person name="Cullen D."/>
            <person name="Grigoriev I.V."/>
            <person name="Hibbett D.S."/>
        </authorList>
    </citation>
    <scope>NUCLEOTIDE SEQUENCE [LARGE SCALE GENOMIC DNA]</scope>
    <source>
        <strain evidence="11">RWD-64-598 SS2</strain>
    </source>
</reference>
<feature type="transmembrane region" description="Helical" evidence="9">
    <location>
        <begin position="87"/>
        <end position="110"/>
    </location>
</feature>
<comment type="catalytic activity">
    <reaction evidence="9">
        <text>an all-trans-polyprenyl diphosphate + 4-hydroxybenzoate = a 4-hydroxy-3-(all-trans-polyprenyl)benzoate + diphosphate</text>
        <dbReference type="Rhea" id="RHEA:44504"/>
        <dbReference type="Rhea" id="RHEA-COMP:9514"/>
        <dbReference type="Rhea" id="RHEA-COMP:9564"/>
        <dbReference type="ChEBI" id="CHEBI:17879"/>
        <dbReference type="ChEBI" id="CHEBI:33019"/>
        <dbReference type="ChEBI" id="CHEBI:58914"/>
        <dbReference type="ChEBI" id="CHEBI:78396"/>
        <dbReference type="EC" id="2.5.1.39"/>
    </reaction>
</comment>
<evidence type="ECO:0000256" key="2">
    <source>
        <dbReference type="ARBA" id="ARBA00004141"/>
    </source>
</evidence>
<dbReference type="GeneID" id="19207978"/>
<dbReference type="OrthoDB" id="18170at2759"/>
<keyword evidence="5 9" id="KW-0808">Transferase</keyword>
<dbReference type="GO" id="GO:0008412">
    <property type="term" value="F:4-hydroxybenzoate polyprenyltransferase activity"/>
    <property type="evidence" value="ECO:0007669"/>
    <property type="project" value="UniProtKB-EC"/>
</dbReference>
<proteinExistence type="inferred from homology"/>
<evidence type="ECO:0000256" key="4">
    <source>
        <dbReference type="ARBA" id="ARBA00005985"/>
    </source>
</evidence>
<keyword evidence="9" id="KW-0831">Ubiquinone biosynthesis</keyword>
<dbReference type="PANTHER" id="PTHR11048">
    <property type="entry name" value="PRENYLTRANSFERASES"/>
    <property type="match status" value="1"/>
</dbReference>
<keyword evidence="9" id="KW-0999">Mitochondrion inner membrane</keyword>
<feature type="transmembrane region" description="Helical" evidence="9">
    <location>
        <begin position="40"/>
        <end position="66"/>
    </location>
</feature>
<evidence type="ECO:0000256" key="9">
    <source>
        <dbReference type="HAMAP-Rule" id="MF_03189"/>
    </source>
</evidence>
<accession>A0A5M3ML85</accession>
<feature type="transmembrane region" description="Helical" evidence="9">
    <location>
        <begin position="197"/>
        <end position="218"/>
    </location>
</feature>
<dbReference type="Gene3D" id="1.10.357.140">
    <property type="entry name" value="UbiA prenyltransferase"/>
    <property type="match status" value="1"/>
</dbReference>
<comment type="similarity">
    <text evidence="4 9">Belongs to the UbiA prenyltransferase family.</text>
</comment>
<sequence length="282" mass="31906">MHPYLELMRVHKPVGTWLMFWPFAWGLSLAARQQVIPLTRYAVLFLVFFFGAFFTRSTVCTLNDILDRDFDRQVERCKSRPIASGRVATKNAIVFYLMQLVVCLALSALMNKVAHHVYPLLKRWTNWPQAWLGLAMNWGLPVAWAAVARSMDLPVLSALLSGSWCWTVLYDTIYACQDMDDDRKAGIKSTALLFGEWILPLLRMFAVGLVSSLIVTGLLTDSGPLYYVISVVGVVLHLAWQFRTVDLHVPNSCGDIFKANSTIGFLIWAGLFGEYILSVYRS</sequence>
<dbReference type="InterPro" id="IPR000537">
    <property type="entry name" value="UbiA_prenyltransferase"/>
</dbReference>
<comment type="cofactor">
    <cofactor evidence="1 9">
        <name>Mg(2+)</name>
        <dbReference type="ChEBI" id="CHEBI:18420"/>
    </cofactor>
</comment>
<keyword evidence="7 9" id="KW-1133">Transmembrane helix</keyword>
<dbReference type="FunFam" id="1.10.357.140:FF:000008">
    <property type="entry name" value="4-hydroxybenzoate octaprenyltransferase"/>
    <property type="match status" value="1"/>
</dbReference>
<comment type="subcellular location">
    <subcellularLocation>
        <location evidence="2">Membrane</location>
        <topology evidence="2">Multi-pass membrane protein</topology>
    </subcellularLocation>
    <subcellularLocation>
        <location evidence="9">Mitochondrion inner membrane</location>
        <topology evidence="9">Multi-pass membrane protein</topology>
        <orientation evidence="9">Matrix side</orientation>
    </subcellularLocation>
</comment>
<dbReference type="Pfam" id="PF01040">
    <property type="entry name" value="UbiA"/>
    <property type="match status" value="1"/>
</dbReference>
<keyword evidence="9" id="KW-0414">Isoprene biosynthesis</keyword>
<evidence type="ECO:0000256" key="7">
    <source>
        <dbReference type="ARBA" id="ARBA00022989"/>
    </source>
</evidence>
<dbReference type="PANTHER" id="PTHR11048:SF28">
    <property type="entry name" value="4-HYDROXYBENZOATE POLYPRENYLTRANSFERASE, MITOCHONDRIAL"/>
    <property type="match status" value="1"/>
</dbReference>
<dbReference type="RefSeq" id="XP_007769785.1">
    <property type="nucleotide sequence ID" value="XM_007771595.1"/>
</dbReference>
<feature type="transmembrane region" description="Helical" evidence="9">
    <location>
        <begin position="262"/>
        <end position="280"/>
    </location>
</feature>
<protein>
    <recommendedName>
        <fullName evidence="9">4-hydroxybenzoate polyprenyltransferase, mitochondrial</fullName>
        <shortName evidence="9">4-HB polyprenyltransferase</shortName>
        <ecNumber evidence="9">2.5.1.39</ecNumber>
    </recommendedName>
    <alternativeName>
        <fullName evidence="9">Para-hydroxybenzoate--polyprenyltransferase</fullName>
        <shortName evidence="9">PHB:PPT</shortName>
        <shortName evidence="9">PHB:polyprenyltransferase</shortName>
    </alternativeName>
</protein>
<keyword evidence="6 9" id="KW-0812">Transmembrane</keyword>
<dbReference type="EMBL" id="JH711580">
    <property type="protein sequence ID" value="EIW79999.1"/>
    <property type="molecule type" value="Genomic_DNA"/>
</dbReference>
<dbReference type="InterPro" id="IPR044878">
    <property type="entry name" value="UbiA_sf"/>
</dbReference>
<gene>
    <name evidence="10" type="ORF">CONPUDRAFT_58783</name>
</gene>
<feature type="transmembrane region" description="Helical" evidence="9">
    <location>
        <begin position="155"/>
        <end position="177"/>
    </location>
</feature>
<evidence type="ECO:0000256" key="1">
    <source>
        <dbReference type="ARBA" id="ARBA00001946"/>
    </source>
</evidence>
<dbReference type="KEGG" id="cput:CONPUDRAFT_58783"/>
<keyword evidence="8 9" id="KW-0472">Membrane</keyword>
<dbReference type="UniPathway" id="UPA00232"/>
<dbReference type="InterPro" id="IPR039653">
    <property type="entry name" value="Prenyltransferase"/>
</dbReference>
<dbReference type="InterPro" id="IPR006370">
    <property type="entry name" value="HB_polyprenyltransferase-like"/>
</dbReference>
<keyword evidence="11" id="KW-1185">Reference proteome</keyword>
<evidence type="ECO:0000256" key="8">
    <source>
        <dbReference type="ARBA" id="ARBA00023136"/>
    </source>
</evidence>
<dbReference type="GO" id="GO:0005743">
    <property type="term" value="C:mitochondrial inner membrane"/>
    <property type="evidence" value="ECO:0007669"/>
    <property type="project" value="UniProtKB-SubCell"/>
</dbReference>
<dbReference type="Gene3D" id="1.20.120.1780">
    <property type="entry name" value="UbiA prenyltransferase"/>
    <property type="match status" value="1"/>
</dbReference>
<evidence type="ECO:0000256" key="5">
    <source>
        <dbReference type="ARBA" id="ARBA00022679"/>
    </source>
</evidence>
<comment type="function">
    <text evidence="9">Catalyzes the prenylation of para-hydroxybenzoate (PHB) with an all-trans polyprenyl group. Mediates the second step in the final reaction sequence of coenzyme Q (CoQ) biosynthesis, which is the condensation of the polyisoprenoid side chain with PHB, generating the first membrane-bound Q intermediate.</text>
</comment>
<dbReference type="OMA" id="CAWNDTV"/>
<dbReference type="HAMAP" id="MF_01635">
    <property type="entry name" value="UbiA"/>
    <property type="match status" value="1"/>
</dbReference>
<evidence type="ECO:0000256" key="6">
    <source>
        <dbReference type="ARBA" id="ARBA00022692"/>
    </source>
</evidence>
<dbReference type="GO" id="GO:0008299">
    <property type="term" value="P:isoprenoid biosynthetic process"/>
    <property type="evidence" value="ECO:0007669"/>
    <property type="project" value="UniProtKB-UniRule"/>
</dbReference>
<dbReference type="EC" id="2.5.1.39" evidence="9"/>
<evidence type="ECO:0000256" key="3">
    <source>
        <dbReference type="ARBA" id="ARBA00005179"/>
    </source>
</evidence>
<comment type="caution">
    <text evidence="10">The sequence shown here is derived from an EMBL/GenBank/DDBJ whole genome shotgun (WGS) entry which is preliminary data.</text>
</comment>
<evidence type="ECO:0000313" key="10">
    <source>
        <dbReference type="EMBL" id="EIW79999.1"/>
    </source>
</evidence>
<keyword evidence="9" id="KW-0496">Mitochondrion</keyword>
<feature type="transmembrane region" description="Helical" evidence="9">
    <location>
        <begin position="225"/>
        <end position="242"/>
    </location>
</feature>
<comment type="pathway">
    <text evidence="9">Cofactor biosynthesis; ubiquinone biosynthesis.</text>
</comment>
<comment type="pathway">
    <text evidence="3">Secondary metabolite biosynthesis.</text>
</comment>
<organism evidence="10 11">
    <name type="scientific">Coniophora puteana (strain RWD-64-598)</name>
    <name type="common">Brown rot fungus</name>
    <dbReference type="NCBI Taxonomy" id="741705"/>
    <lineage>
        <taxon>Eukaryota</taxon>
        <taxon>Fungi</taxon>
        <taxon>Dikarya</taxon>
        <taxon>Basidiomycota</taxon>
        <taxon>Agaricomycotina</taxon>
        <taxon>Agaricomycetes</taxon>
        <taxon>Agaricomycetidae</taxon>
        <taxon>Boletales</taxon>
        <taxon>Coniophorineae</taxon>
        <taxon>Coniophoraceae</taxon>
        <taxon>Coniophora</taxon>
    </lineage>
</organism>
<dbReference type="Proteomes" id="UP000053558">
    <property type="component" value="Unassembled WGS sequence"/>
</dbReference>
<evidence type="ECO:0000313" key="11">
    <source>
        <dbReference type="Proteomes" id="UP000053558"/>
    </source>
</evidence>
<dbReference type="FunFam" id="1.20.120.1780:FF:000001">
    <property type="entry name" value="4-hydroxybenzoate octaprenyltransferase"/>
    <property type="match status" value="1"/>
</dbReference>
<dbReference type="GO" id="GO:0006744">
    <property type="term" value="P:ubiquinone biosynthetic process"/>
    <property type="evidence" value="ECO:0007669"/>
    <property type="project" value="UniProtKB-UniRule"/>
</dbReference>
<name>A0A5M3ML85_CONPW</name>
<dbReference type="AlphaFoldDB" id="A0A5M3ML85"/>